<reference evidence="2 3" key="1">
    <citation type="submission" date="2019-06" db="EMBL/GenBank/DDBJ databases">
        <authorList>
            <person name="Broberg M."/>
        </authorList>
    </citation>
    <scope>NUCLEOTIDE SEQUENCE [LARGE SCALE GENOMIC DNA]</scope>
</reference>
<keyword evidence="1" id="KW-0812">Transmembrane</keyword>
<feature type="transmembrane region" description="Helical" evidence="1">
    <location>
        <begin position="12"/>
        <end position="33"/>
    </location>
</feature>
<gene>
    <name evidence="2" type="ORF">CLO192961_LOCUS401098</name>
</gene>
<feature type="transmembrane region" description="Helical" evidence="1">
    <location>
        <begin position="209"/>
        <end position="232"/>
    </location>
</feature>
<feature type="transmembrane region" description="Helical" evidence="1">
    <location>
        <begin position="123"/>
        <end position="145"/>
    </location>
</feature>
<feature type="transmembrane region" description="Helical" evidence="1">
    <location>
        <begin position="93"/>
        <end position="111"/>
    </location>
</feature>
<dbReference type="EMBL" id="CABFNS010000901">
    <property type="protein sequence ID" value="VUC34996.1"/>
    <property type="molecule type" value="Genomic_DNA"/>
</dbReference>
<feature type="transmembrane region" description="Helical" evidence="1">
    <location>
        <begin position="244"/>
        <end position="262"/>
    </location>
</feature>
<keyword evidence="3" id="KW-1185">Reference proteome</keyword>
<evidence type="ECO:0000313" key="2">
    <source>
        <dbReference type="EMBL" id="VUC34996.1"/>
    </source>
</evidence>
<feature type="transmembrane region" description="Helical" evidence="1">
    <location>
        <begin position="166"/>
        <end position="189"/>
    </location>
</feature>
<keyword evidence="1" id="KW-0472">Membrane</keyword>
<name>A0ABY6UYF5_BIOOC</name>
<organism evidence="2 3">
    <name type="scientific">Bionectria ochroleuca</name>
    <name type="common">Gliocladium roseum</name>
    <dbReference type="NCBI Taxonomy" id="29856"/>
    <lineage>
        <taxon>Eukaryota</taxon>
        <taxon>Fungi</taxon>
        <taxon>Dikarya</taxon>
        <taxon>Ascomycota</taxon>
        <taxon>Pezizomycotina</taxon>
        <taxon>Sordariomycetes</taxon>
        <taxon>Hypocreomycetidae</taxon>
        <taxon>Hypocreales</taxon>
        <taxon>Bionectriaceae</taxon>
        <taxon>Clonostachys</taxon>
    </lineage>
</organism>
<comment type="caution">
    <text evidence="2">The sequence shown here is derived from an EMBL/GenBank/DDBJ whole genome shotgun (WGS) entry which is preliminary data.</text>
</comment>
<accession>A0ABY6UYF5</accession>
<proteinExistence type="predicted"/>
<evidence type="ECO:0000313" key="3">
    <source>
        <dbReference type="Proteomes" id="UP000766486"/>
    </source>
</evidence>
<protein>
    <submittedName>
        <fullName evidence="2">Uncharacterized protein</fullName>
    </submittedName>
</protein>
<sequence>MEGQSSDWEEVSGSSVFWILLTLGIAASTLPSARSKLLCGHIFGTSIDPLRSMPWVCLLDAMFDLFIIVEAIRHRMSKAEESEKRAEETTPTEPNLIMVKLVMTILAVLPPTVKILSMRGIPVSQVCAFVFFFAIATSLVVDLWIPSAQKSDPTRTEYVDDKKGQTAIACLGLAAFLAYTGMVISELWIWYNIGCLSSEHSYIFKEINFWVTFACSLGFSMQLLIWVIYFIISSHRFSIPSYPRVFPVFGIFMVFFILTGLAKSPIHEKPSTGRITSPPPWLKQFSYSTSLMFCTAIVSYMAVMLCHALGLLIIRTCGIVQQPSGQDEESGTDQPASAAQFGKPEIAQEQDGAAGSKFGRAMSSVVSVIRSLPTLGRRVDSWLWGFFDLPSAVSLAAFLTIFNLIRTVWYYLVVFDGSGTSTPAWNSVLG</sequence>
<feature type="transmembrane region" description="Helical" evidence="1">
    <location>
        <begin position="290"/>
        <end position="314"/>
    </location>
</feature>
<dbReference type="Proteomes" id="UP000766486">
    <property type="component" value="Unassembled WGS sequence"/>
</dbReference>
<keyword evidence="1" id="KW-1133">Transmembrane helix</keyword>
<evidence type="ECO:0000256" key="1">
    <source>
        <dbReference type="SAM" id="Phobius"/>
    </source>
</evidence>
<feature type="transmembrane region" description="Helical" evidence="1">
    <location>
        <begin position="382"/>
        <end position="405"/>
    </location>
</feature>